<keyword evidence="2" id="KW-1185">Reference proteome</keyword>
<accession>A0AAW2EQ20</accession>
<name>A0AAW2EQ20_9HYME</name>
<organism evidence="1 2">
    <name type="scientific">Cardiocondyla obscurior</name>
    <dbReference type="NCBI Taxonomy" id="286306"/>
    <lineage>
        <taxon>Eukaryota</taxon>
        <taxon>Metazoa</taxon>
        <taxon>Ecdysozoa</taxon>
        <taxon>Arthropoda</taxon>
        <taxon>Hexapoda</taxon>
        <taxon>Insecta</taxon>
        <taxon>Pterygota</taxon>
        <taxon>Neoptera</taxon>
        <taxon>Endopterygota</taxon>
        <taxon>Hymenoptera</taxon>
        <taxon>Apocrita</taxon>
        <taxon>Aculeata</taxon>
        <taxon>Formicoidea</taxon>
        <taxon>Formicidae</taxon>
        <taxon>Myrmicinae</taxon>
        <taxon>Cardiocondyla</taxon>
    </lineage>
</organism>
<dbReference type="AlphaFoldDB" id="A0AAW2EQ20"/>
<dbReference type="EMBL" id="JADYXP020000018">
    <property type="protein sequence ID" value="KAL0105816.1"/>
    <property type="molecule type" value="Genomic_DNA"/>
</dbReference>
<proteinExistence type="predicted"/>
<comment type="caution">
    <text evidence="1">The sequence shown here is derived from an EMBL/GenBank/DDBJ whole genome shotgun (WGS) entry which is preliminary data.</text>
</comment>
<protein>
    <submittedName>
        <fullName evidence="1">Uncharacterized protein</fullName>
    </submittedName>
</protein>
<dbReference type="Proteomes" id="UP001430953">
    <property type="component" value="Unassembled WGS sequence"/>
</dbReference>
<evidence type="ECO:0000313" key="1">
    <source>
        <dbReference type="EMBL" id="KAL0105816.1"/>
    </source>
</evidence>
<reference evidence="1 2" key="1">
    <citation type="submission" date="2023-03" db="EMBL/GenBank/DDBJ databases">
        <title>High recombination rates correlate with genetic variation in Cardiocondyla obscurior ants.</title>
        <authorList>
            <person name="Errbii M."/>
        </authorList>
    </citation>
    <scope>NUCLEOTIDE SEQUENCE [LARGE SCALE GENOMIC DNA]</scope>
    <source>
        <strain evidence="1">Alpha-2009</strain>
        <tissue evidence="1">Whole body</tissue>
    </source>
</reference>
<sequence length="174" mass="20853">MPHDDRHVRRRCRDNGFAAARSSIAPLKACRRLYDRHLRLLHRHTGRLFIPSFFAMRKERYLSSPVQKIFEYFKSNMPKIHKYWCRLTGSLRLERHTPDKLDFAAAAMRHVDQLRHIIGEIRSIARYSFPLRKRKREKETCRTLTCRCARRVCRGKSISGRQRKRLGKPLQKIK</sequence>
<evidence type="ECO:0000313" key="2">
    <source>
        <dbReference type="Proteomes" id="UP001430953"/>
    </source>
</evidence>
<gene>
    <name evidence="1" type="ORF">PUN28_015913</name>
</gene>